<dbReference type="InterPro" id="IPR046848">
    <property type="entry name" value="E_motif"/>
</dbReference>
<dbReference type="PROSITE" id="PS51375">
    <property type="entry name" value="PPR"/>
    <property type="match status" value="6"/>
</dbReference>
<dbReference type="FunFam" id="1.25.40.10:FF:000073">
    <property type="entry name" value="Pentatricopeptide repeat-containing protein chloroplastic"/>
    <property type="match status" value="1"/>
</dbReference>
<dbReference type="GO" id="GO:0009451">
    <property type="term" value="P:RNA modification"/>
    <property type="evidence" value="ECO:0007669"/>
    <property type="project" value="InterPro"/>
</dbReference>
<evidence type="ECO:0000256" key="1">
    <source>
        <dbReference type="ARBA" id="ARBA00022737"/>
    </source>
</evidence>
<dbReference type="Gene3D" id="1.25.40.10">
    <property type="entry name" value="Tetratricopeptide repeat domain"/>
    <property type="match status" value="5"/>
</dbReference>
<name>A0A1D1Z0J7_9ARAE</name>
<dbReference type="FunFam" id="1.25.40.10:FF:000090">
    <property type="entry name" value="Pentatricopeptide repeat-containing protein, chloroplastic"/>
    <property type="match status" value="1"/>
</dbReference>
<dbReference type="PANTHER" id="PTHR24015">
    <property type="entry name" value="OS07G0578800 PROTEIN-RELATED"/>
    <property type="match status" value="1"/>
</dbReference>
<dbReference type="EMBL" id="GDJX01007567">
    <property type="protein sequence ID" value="JAT60369.1"/>
    <property type="molecule type" value="Transcribed_RNA"/>
</dbReference>
<feature type="repeat" description="PPR" evidence="2">
    <location>
        <begin position="113"/>
        <end position="147"/>
    </location>
</feature>
<feature type="repeat" description="PPR" evidence="2">
    <location>
        <begin position="216"/>
        <end position="250"/>
    </location>
</feature>
<dbReference type="PANTHER" id="PTHR24015:SF1934">
    <property type="entry name" value="PENTATRICOPEPTIDE REPEAT-CONTAINING PROTEIN"/>
    <property type="match status" value="1"/>
</dbReference>
<gene>
    <name evidence="3" type="primary">PCMP-E16_0</name>
    <name evidence="3" type="ORF">g.66483</name>
</gene>
<protein>
    <submittedName>
        <fullName evidence="3">Pentatricopeptide repeat-containing protein At5g39350</fullName>
    </submittedName>
</protein>
<dbReference type="Pfam" id="PF01535">
    <property type="entry name" value="PPR"/>
    <property type="match status" value="7"/>
</dbReference>
<dbReference type="GO" id="GO:0003729">
    <property type="term" value="F:mRNA binding"/>
    <property type="evidence" value="ECO:0007669"/>
    <property type="project" value="UniProtKB-ARBA"/>
</dbReference>
<dbReference type="FunFam" id="1.25.40.10:FF:000682">
    <property type="entry name" value="Pentatricopeptide repeat-containing protein At3g16610"/>
    <property type="match status" value="1"/>
</dbReference>
<dbReference type="InterPro" id="IPR011990">
    <property type="entry name" value="TPR-like_helical_dom_sf"/>
</dbReference>
<accession>A0A1D1Z0J7</accession>
<dbReference type="AlphaFoldDB" id="A0A1D1Z0J7"/>
<organism evidence="3">
    <name type="scientific">Anthurium amnicola</name>
    <dbReference type="NCBI Taxonomy" id="1678845"/>
    <lineage>
        <taxon>Eukaryota</taxon>
        <taxon>Viridiplantae</taxon>
        <taxon>Streptophyta</taxon>
        <taxon>Embryophyta</taxon>
        <taxon>Tracheophyta</taxon>
        <taxon>Spermatophyta</taxon>
        <taxon>Magnoliopsida</taxon>
        <taxon>Liliopsida</taxon>
        <taxon>Araceae</taxon>
        <taxon>Pothoideae</taxon>
        <taxon>Potheae</taxon>
        <taxon>Anthurium</taxon>
    </lineage>
</organism>
<keyword evidence="1" id="KW-0677">Repeat</keyword>
<sequence length="604" mass="66782">MHSRGQLPSMHSLSMWNSMIQASVRDGLFSESLNLYCSMVSSGLHGDKFTFPFVAKACAKMKLLRDGSKVHAHSILMGYEGDIFVQTSLMDMYSKCSALRESRRLFDEMPTRSLVSWNSMIGGYGRGSLINASFELLGQMRGLGLRPNASTFVGLISGCSSPSGWALPQGLSLHCYGIKLGLSTELCISNLLISMYMCCGLVDTALSLFELLEERSTVSWTTIIGGYVRLGDHRKALETFNRMRLCDIGLDAVSLVNLTSACSLSGSLPQASSAHALMIKSGCVGKSSTSNSLLNSYAKCHDLISARKVFDFIPEKDIFSWTSMLAGYVHNGCANRALGLFEKLLMEDIEPSEVTVTTILSACADFGSLDMGQKVEAYVKSNKLELSCRVQTSLINMYCKCGSIERAREIFHLAPHKDVALWSCMINGYAMHGMGREALTLYEEMKRQGEIVPDAIVFTSILSACCHSGLIEEGFKFFSSMQDDFHIDPSIEHYFGLVDMLSRGGQLDIALNVIQKLPTKVQTQVWSPFLSAYRSHCGLHLKDFGGENLPYMRPQNCGNYILMSHTFASFGKWKDAMEIRRLMDERGFVKKPGLSKLESSSHTD</sequence>
<feature type="repeat" description="PPR" evidence="2">
    <location>
        <begin position="12"/>
        <end position="46"/>
    </location>
</feature>
<feature type="repeat" description="PPR" evidence="2">
    <location>
        <begin position="418"/>
        <end position="452"/>
    </location>
</feature>
<feature type="repeat" description="PPR" evidence="2">
    <location>
        <begin position="454"/>
        <end position="484"/>
    </location>
</feature>
<dbReference type="InterPro" id="IPR046960">
    <property type="entry name" value="PPR_At4g14850-like_plant"/>
</dbReference>
<feature type="repeat" description="PPR" evidence="2">
    <location>
        <begin position="317"/>
        <end position="351"/>
    </location>
</feature>
<dbReference type="Pfam" id="PF13041">
    <property type="entry name" value="PPR_2"/>
    <property type="match status" value="2"/>
</dbReference>
<reference evidence="3" key="1">
    <citation type="submission" date="2015-07" db="EMBL/GenBank/DDBJ databases">
        <title>Transcriptome Assembly of Anthurium amnicola.</title>
        <authorList>
            <person name="Suzuki J."/>
        </authorList>
    </citation>
    <scope>NUCLEOTIDE SEQUENCE</scope>
</reference>
<evidence type="ECO:0000256" key="2">
    <source>
        <dbReference type="PROSITE-ProRule" id="PRU00708"/>
    </source>
</evidence>
<dbReference type="NCBIfam" id="TIGR00756">
    <property type="entry name" value="PPR"/>
    <property type="match status" value="7"/>
</dbReference>
<evidence type="ECO:0000313" key="3">
    <source>
        <dbReference type="EMBL" id="JAT60369.1"/>
    </source>
</evidence>
<proteinExistence type="predicted"/>
<dbReference type="Pfam" id="PF20431">
    <property type="entry name" value="E_motif"/>
    <property type="match status" value="1"/>
</dbReference>
<dbReference type="InterPro" id="IPR002885">
    <property type="entry name" value="PPR_rpt"/>
</dbReference>